<gene>
    <name evidence="5" type="ORF">HMPREF9474_04295</name>
</gene>
<dbReference type="InterPro" id="IPR055372">
    <property type="entry name" value="CBM96"/>
</dbReference>
<dbReference type="HOGENOM" id="CLU_478762_0_0_9"/>
<organism evidence="5 6">
    <name type="scientific">Clostridium symbiosum (strain WAL-14163)</name>
    <dbReference type="NCBI Taxonomy" id="742740"/>
    <lineage>
        <taxon>Bacteria</taxon>
        <taxon>Bacillati</taxon>
        <taxon>Bacillota</taxon>
        <taxon>Clostridia</taxon>
        <taxon>Lachnospirales</taxon>
        <taxon>Lachnospiraceae</taxon>
        <taxon>Otoolea</taxon>
    </lineage>
</organism>
<dbReference type="Pfam" id="PF24517">
    <property type="entry name" value="CBM96"/>
    <property type="match status" value="1"/>
</dbReference>
<accession>E7GTQ0</accession>
<evidence type="ECO:0000256" key="2">
    <source>
        <dbReference type="ARBA" id="ARBA00022525"/>
    </source>
</evidence>
<evidence type="ECO:0000256" key="3">
    <source>
        <dbReference type="ARBA" id="ARBA00022729"/>
    </source>
</evidence>
<name>E7GTQ0_CLOS6</name>
<keyword evidence="2" id="KW-0964">Secreted</keyword>
<feature type="domain" description="Carbohydrate-binding module family 96" evidence="4">
    <location>
        <begin position="4"/>
        <end position="162"/>
    </location>
</feature>
<protein>
    <recommendedName>
        <fullName evidence="4">Carbohydrate-binding module family 96 domain-containing protein</fullName>
    </recommendedName>
</protein>
<evidence type="ECO:0000256" key="1">
    <source>
        <dbReference type="ARBA" id="ARBA00004613"/>
    </source>
</evidence>
<dbReference type="AlphaFoldDB" id="E7GTQ0"/>
<sequence>MGVSTITAVYDTYVNKFSGPYADSGEMMVSGNNSFGVIQFNIPALTDISISSAKLRLYCKESDANKKIFAKLYDISSRLPNGLLYKDFAQYANKVVLESGGNFVFLAESSSYNAWIEFDIANLITGNLGKNNFTLSIDSSGGDRRALFSTVEGGNPAQIVINYTDSTPLPPTLKHPIGDILENSGTVTFEWEYNAGTSTGQAKYEFGWKMQSATAWNSSTVTSSNKYHTMDASSFANGVVEWRVKTYNAKGLSSEFSTAQFFVVGKPPTPEISSVKNNAITEIRWEAAKAEEVAAQVRITKNAVTIYDSGRIAGGINDVYIPDIMLSDGMYAALLRISNLYDMWSDWISRTFTISGTKPNKPTLKAYNQGDFAVLEYSGNATTYFIYRSEDEGEFIPIAQTAEKRYEDFTMCSGKRYRYFIRAYTQSYTDSDITEVYISYKGTYIAPVDNLKKRIRLMLSEDEEMELGIGTEREKSLNTYTGRNYPVMEIGDLITRTINLSGFLYAADARYLESLVSAGKTFCVRNKEYRMFCSAGSLSMTQKLFFGGYNFGITMTEIDYEEKVRFDNV</sequence>
<dbReference type="STRING" id="1512.GCA_900049235_04639"/>
<keyword evidence="3" id="KW-0732">Signal</keyword>
<comment type="subcellular location">
    <subcellularLocation>
        <location evidence="1">Secreted</location>
    </subcellularLocation>
</comment>
<dbReference type="Proteomes" id="UP000002970">
    <property type="component" value="Unassembled WGS sequence"/>
</dbReference>
<dbReference type="EMBL" id="ADLQ01000099">
    <property type="protein sequence ID" value="EGA91862.1"/>
    <property type="molecule type" value="Genomic_DNA"/>
</dbReference>
<keyword evidence="6" id="KW-1185">Reference proteome</keyword>
<dbReference type="Gene3D" id="2.60.40.10">
    <property type="entry name" value="Immunoglobulins"/>
    <property type="match status" value="1"/>
</dbReference>
<evidence type="ECO:0000313" key="6">
    <source>
        <dbReference type="Proteomes" id="UP000002970"/>
    </source>
</evidence>
<comment type="caution">
    <text evidence="5">The sequence shown here is derived from an EMBL/GenBank/DDBJ whole genome shotgun (WGS) entry which is preliminary data.</text>
</comment>
<evidence type="ECO:0000313" key="5">
    <source>
        <dbReference type="EMBL" id="EGA91862.1"/>
    </source>
</evidence>
<evidence type="ECO:0000259" key="4">
    <source>
        <dbReference type="Pfam" id="PF24517"/>
    </source>
</evidence>
<dbReference type="GO" id="GO:0005576">
    <property type="term" value="C:extracellular region"/>
    <property type="evidence" value="ECO:0007669"/>
    <property type="project" value="UniProtKB-SubCell"/>
</dbReference>
<reference evidence="5 6" key="1">
    <citation type="submission" date="2010-12" db="EMBL/GenBank/DDBJ databases">
        <title>The Genome Sequence of Clostridium symbiosum strain WAL-14163.</title>
        <authorList>
            <person name="Earl A."/>
            <person name="Ward D."/>
            <person name="Feldgarden M."/>
            <person name="Gevers D."/>
            <person name="Finegold S.M."/>
            <person name="Summanen P.H."/>
            <person name="Molitoris D.R."/>
            <person name="Vaisanen M.L."/>
            <person name="Daigneault M."/>
            <person name="Young S.K."/>
            <person name="Zeng Q."/>
            <person name="Gargeya S."/>
            <person name="Fitzgerald M."/>
            <person name="Haas B."/>
            <person name="Abouelleil A."/>
            <person name="Alvarado L."/>
            <person name="Arachchi H.M."/>
            <person name="Berlin A."/>
            <person name="Brown A."/>
            <person name="Chapman S.B."/>
            <person name="Chen Z."/>
            <person name="Dunbar C."/>
            <person name="Freedman E."/>
            <person name="Gearin G."/>
            <person name="Gellesch M."/>
            <person name="Goldberg J."/>
            <person name="Griggs A."/>
            <person name="Gujja S."/>
            <person name="Heilman E."/>
            <person name="Heiman D."/>
            <person name="Howarth C."/>
            <person name="Larson L."/>
            <person name="Lui A."/>
            <person name="MacDonald P.J.P."/>
            <person name="Mehta T."/>
            <person name="Montmayeur A."/>
            <person name="Murphy C."/>
            <person name="Neiman D."/>
            <person name="Pearson M."/>
            <person name="Priest M."/>
            <person name="Roberts A."/>
            <person name="Saif S."/>
            <person name="Shea T."/>
            <person name="Shenoy N."/>
            <person name="Sisk P."/>
            <person name="Stolte C."/>
            <person name="Sykes S."/>
            <person name="White J."/>
            <person name="Yandava C."/>
            <person name="Nusbaum C."/>
            <person name="Birren B."/>
        </authorList>
    </citation>
    <scope>NUCLEOTIDE SEQUENCE [LARGE SCALE GENOMIC DNA]</scope>
    <source>
        <strain evidence="5 6">WAL-14163</strain>
    </source>
</reference>
<dbReference type="RefSeq" id="WP_003504666.1">
    <property type="nucleotide sequence ID" value="NZ_GL834320.1"/>
</dbReference>
<dbReference type="InterPro" id="IPR013783">
    <property type="entry name" value="Ig-like_fold"/>
</dbReference>
<proteinExistence type="predicted"/>